<dbReference type="SMR" id="A0A2J8KCK1"/>
<accession>A0A2J8KCK1</accession>
<dbReference type="SMART" id="SM00320">
    <property type="entry name" value="WD40"/>
    <property type="match status" value="1"/>
</dbReference>
<dbReference type="InterPro" id="IPR001680">
    <property type="entry name" value="WD40_rpt"/>
</dbReference>
<evidence type="ECO:0000256" key="1">
    <source>
        <dbReference type="ARBA" id="ARBA00022574"/>
    </source>
</evidence>
<dbReference type="AlphaFoldDB" id="A0A2J8KCK1"/>
<dbReference type="PANTHER" id="PTHR44090:SF1">
    <property type="entry name" value="SUPERKILLER COMPLEX PROTEIN 8"/>
    <property type="match status" value="1"/>
</dbReference>
<keyword evidence="2" id="KW-0677">Repeat</keyword>
<evidence type="ECO:0000256" key="3">
    <source>
        <dbReference type="ARBA" id="ARBA00038243"/>
    </source>
</evidence>
<dbReference type="InterPro" id="IPR036322">
    <property type="entry name" value="WD40_repeat_dom_sf"/>
</dbReference>
<organism evidence="7 8">
    <name type="scientific">Pan troglodytes</name>
    <name type="common">Chimpanzee</name>
    <dbReference type="NCBI Taxonomy" id="9598"/>
    <lineage>
        <taxon>Eukaryota</taxon>
        <taxon>Metazoa</taxon>
        <taxon>Chordata</taxon>
        <taxon>Craniata</taxon>
        <taxon>Vertebrata</taxon>
        <taxon>Euteleostomi</taxon>
        <taxon>Mammalia</taxon>
        <taxon>Eutheria</taxon>
        <taxon>Euarchontoglires</taxon>
        <taxon>Primates</taxon>
        <taxon>Haplorrhini</taxon>
        <taxon>Catarrhini</taxon>
        <taxon>Hominidae</taxon>
        <taxon>Pan</taxon>
    </lineage>
</organism>
<dbReference type="Gene3D" id="2.130.10.10">
    <property type="entry name" value="YVTN repeat-like/Quinoprotein amine dehydrogenase"/>
    <property type="match status" value="1"/>
</dbReference>
<gene>
    <name evidence="7" type="ORF">CK820_G0039836</name>
</gene>
<dbReference type="GO" id="GO:0032991">
    <property type="term" value="C:protein-containing complex"/>
    <property type="evidence" value="ECO:0007669"/>
    <property type="project" value="UniProtKB-ARBA"/>
</dbReference>
<dbReference type="Proteomes" id="UP000236370">
    <property type="component" value="Unassembled WGS sequence"/>
</dbReference>
<name>A0A2J8KCK1_PANTR</name>
<evidence type="ECO:0000256" key="6">
    <source>
        <dbReference type="PROSITE-ProRule" id="PRU00221"/>
    </source>
</evidence>
<evidence type="ECO:0000256" key="5">
    <source>
        <dbReference type="ARBA" id="ARBA00041552"/>
    </source>
</evidence>
<dbReference type="InterPro" id="IPR051510">
    <property type="entry name" value="SKI8"/>
</dbReference>
<dbReference type="PROSITE" id="PS50082">
    <property type="entry name" value="WD_REPEATS_2"/>
    <property type="match status" value="1"/>
</dbReference>
<sequence>LLHTLEGHAMPIRSLTFSPDSQLLVTASDDGYIKIYDVCRFLLLSSPTPHASASSLLGAGKLTKHGKLQQCS</sequence>
<dbReference type="Pfam" id="PF00400">
    <property type="entry name" value="WD40"/>
    <property type="match status" value="1"/>
</dbReference>
<dbReference type="PANTHER" id="PTHR44090">
    <property type="entry name" value="WD REPEAT-CONTAINING PROTEIN 61"/>
    <property type="match status" value="1"/>
</dbReference>
<dbReference type="InterPro" id="IPR015943">
    <property type="entry name" value="WD40/YVTN_repeat-like_dom_sf"/>
</dbReference>
<feature type="repeat" description="WD" evidence="6">
    <location>
        <begin position="5"/>
        <end position="38"/>
    </location>
</feature>
<feature type="non-terminal residue" evidence="7">
    <location>
        <position position="1"/>
    </location>
</feature>
<evidence type="ECO:0000313" key="7">
    <source>
        <dbReference type="EMBL" id="PNI32765.1"/>
    </source>
</evidence>
<keyword evidence="1 6" id="KW-0853">WD repeat</keyword>
<dbReference type="SUPFAM" id="SSF50978">
    <property type="entry name" value="WD40 repeat-like"/>
    <property type="match status" value="1"/>
</dbReference>
<proteinExistence type="inferred from homology"/>
<protein>
    <recommendedName>
        <fullName evidence="4">Superkiller complex protein 8</fullName>
    </recommendedName>
    <alternativeName>
        <fullName evidence="5">WD repeat-containing protein 61</fullName>
    </alternativeName>
</protein>
<comment type="similarity">
    <text evidence="3">Belongs to the SKI8 family.</text>
</comment>
<evidence type="ECO:0000313" key="8">
    <source>
        <dbReference type="Proteomes" id="UP000236370"/>
    </source>
</evidence>
<comment type="caution">
    <text evidence="7">The sequence shown here is derived from an EMBL/GenBank/DDBJ whole genome shotgun (WGS) entry which is preliminary data.</text>
</comment>
<dbReference type="EMBL" id="NBAG03000378">
    <property type="protein sequence ID" value="PNI32765.1"/>
    <property type="molecule type" value="Genomic_DNA"/>
</dbReference>
<evidence type="ECO:0000256" key="4">
    <source>
        <dbReference type="ARBA" id="ARBA00039561"/>
    </source>
</evidence>
<dbReference type="PROSITE" id="PS50294">
    <property type="entry name" value="WD_REPEATS_REGION"/>
    <property type="match status" value="1"/>
</dbReference>
<reference evidence="7 8" key="1">
    <citation type="submission" date="2017-12" db="EMBL/GenBank/DDBJ databases">
        <title>High-resolution comparative analysis of great ape genomes.</title>
        <authorList>
            <person name="Pollen A."/>
            <person name="Hastie A."/>
            <person name="Hormozdiari F."/>
            <person name="Dougherty M."/>
            <person name="Liu R."/>
            <person name="Chaisson M."/>
            <person name="Hoppe E."/>
            <person name="Hill C."/>
            <person name="Pang A."/>
            <person name="Hillier L."/>
            <person name="Baker C."/>
            <person name="Armstrong J."/>
            <person name="Shendure J."/>
            <person name="Paten B."/>
            <person name="Wilson R."/>
            <person name="Chao H."/>
            <person name="Schneider V."/>
            <person name="Ventura M."/>
            <person name="Kronenberg Z."/>
            <person name="Murali S."/>
            <person name="Gordon D."/>
            <person name="Cantsilieris S."/>
            <person name="Munson K."/>
            <person name="Nelson B."/>
            <person name="Raja A."/>
            <person name="Underwood J."/>
            <person name="Diekhans M."/>
            <person name="Fiddes I."/>
            <person name="Haussler D."/>
            <person name="Eichler E."/>
        </authorList>
    </citation>
    <scope>NUCLEOTIDE SEQUENCE [LARGE SCALE GENOMIC DNA]</scope>
    <source>
        <strain evidence="7">Yerkes chimp pedigree #C0471</strain>
    </source>
</reference>
<evidence type="ECO:0000256" key="2">
    <source>
        <dbReference type="ARBA" id="ARBA00022737"/>
    </source>
</evidence>